<dbReference type="KEGG" id="slr:L21SP2_0015"/>
<evidence type="ECO:0000313" key="12">
    <source>
        <dbReference type="Proteomes" id="UP000018680"/>
    </source>
</evidence>
<keyword evidence="3 5" id="KW-0663">Pyridoxal phosphate</keyword>
<comment type="function">
    <text evidence="5">Specifically catalyzes the decarboxylation of meso-diaminopimelate (meso-DAP) to L-lysine.</text>
</comment>
<comment type="similarity">
    <text evidence="5">Belongs to the Orn/Lys/Arg decarboxylase class-II family. LysA subfamily.</text>
</comment>
<comment type="subunit">
    <text evidence="5">Homodimer.</text>
</comment>
<dbReference type="InterPro" id="IPR022643">
    <property type="entry name" value="De-COase2_C"/>
</dbReference>
<dbReference type="PATRIC" id="fig|1307761.3.peg.15"/>
<keyword evidence="5" id="KW-0028">Amino-acid biosynthesis</keyword>
<proteinExistence type="inferred from homology"/>
<dbReference type="Gene3D" id="2.40.37.10">
    <property type="entry name" value="Lyase, Ornithine Decarboxylase, Chain A, domain 1"/>
    <property type="match status" value="1"/>
</dbReference>
<organism evidence="11 12">
    <name type="scientific">Salinispira pacifica</name>
    <dbReference type="NCBI Taxonomy" id="1307761"/>
    <lineage>
        <taxon>Bacteria</taxon>
        <taxon>Pseudomonadati</taxon>
        <taxon>Spirochaetota</taxon>
        <taxon>Spirochaetia</taxon>
        <taxon>Spirochaetales</taxon>
        <taxon>Spirochaetaceae</taxon>
        <taxon>Salinispira</taxon>
    </lineage>
</organism>
<dbReference type="EC" id="4.1.1.20" evidence="5 6"/>
<evidence type="ECO:0000256" key="1">
    <source>
        <dbReference type="ARBA" id="ARBA00001933"/>
    </source>
</evidence>
<dbReference type="GO" id="GO:0009089">
    <property type="term" value="P:lysine biosynthetic process via diaminopimelate"/>
    <property type="evidence" value="ECO:0007669"/>
    <property type="project" value="UniProtKB-UniRule"/>
</dbReference>
<dbReference type="SUPFAM" id="SSF51419">
    <property type="entry name" value="PLP-binding barrel"/>
    <property type="match status" value="1"/>
</dbReference>
<dbReference type="HOGENOM" id="CLU_026444_0_2_12"/>
<dbReference type="PRINTS" id="PR01179">
    <property type="entry name" value="ODADCRBXLASE"/>
</dbReference>
<keyword evidence="4 5" id="KW-0456">Lyase</keyword>
<dbReference type="eggNOG" id="COG0019">
    <property type="taxonomic scope" value="Bacteria"/>
</dbReference>
<feature type="binding site" evidence="5">
    <location>
        <begin position="273"/>
        <end position="276"/>
    </location>
    <ligand>
        <name>pyridoxal 5'-phosphate</name>
        <dbReference type="ChEBI" id="CHEBI:597326"/>
    </ligand>
</feature>
<dbReference type="InterPro" id="IPR022644">
    <property type="entry name" value="De-COase2_N"/>
</dbReference>
<evidence type="ECO:0000259" key="9">
    <source>
        <dbReference type="Pfam" id="PF00278"/>
    </source>
</evidence>
<dbReference type="EMBL" id="CP006939">
    <property type="protein sequence ID" value="AHC13461.1"/>
    <property type="molecule type" value="Genomic_DNA"/>
</dbReference>
<comment type="caution">
    <text evidence="5">Lacks conserved residue(s) required for the propagation of feature annotation.</text>
</comment>
<dbReference type="Pfam" id="PF02784">
    <property type="entry name" value="Orn_Arg_deC_N"/>
    <property type="match status" value="1"/>
</dbReference>
<dbReference type="GO" id="GO:0030170">
    <property type="term" value="F:pyridoxal phosphate binding"/>
    <property type="evidence" value="ECO:0007669"/>
    <property type="project" value="UniProtKB-UniRule"/>
</dbReference>
<feature type="domain" description="Orn/DAP/Arg decarboxylase 2 C-terminal" evidence="9">
    <location>
        <begin position="24"/>
        <end position="368"/>
    </location>
</feature>
<evidence type="ECO:0000256" key="3">
    <source>
        <dbReference type="ARBA" id="ARBA00022898"/>
    </source>
</evidence>
<evidence type="ECO:0000256" key="4">
    <source>
        <dbReference type="ARBA" id="ARBA00023239"/>
    </source>
</evidence>
<dbReference type="Proteomes" id="UP000018680">
    <property type="component" value="Chromosome"/>
</dbReference>
<feature type="binding site" evidence="5">
    <location>
        <position position="342"/>
    </location>
    <ligand>
        <name>substrate</name>
    </ligand>
</feature>
<dbReference type="InterPro" id="IPR000183">
    <property type="entry name" value="Orn/DAP/Arg_de-COase"/>
</dbReference>
<comment type="catalytic activity">
    <reaction evidence="5 8">
        <text>meso-2,6-diaminopimelate + H(+) = L-lysine + CO2</text>
        <dbReference type="Rhea" id="RHEA:15101"/>
        <dbReference type="ChEBI" id="CHEBI:15378"/>
        <dbReference type="ChEBI" id="CHEBI:16526"/>
        <dbReference type="ChEBI" id="CHEBI:32551"/>
        <dbReference type="ChEBI" id="CHEBI:57791"/>
        <dbReference type="EC" id="4.1.1.20"/>
    </reaction>
</comment>
<evidence type="ECO:0000256" key="7">
    <source>
        <dbReference type="PIRSR" id="PIRSR600183-50"/>
    </source>
</evidence>
<evidence type="ECO:0000256" key="6">
    <source>
        <dbReference type="NCBIfam" id="TIGR01048"/>
    </source>
</evidence>
<sequence>MPERHIPLNRDELENLTEKYPTPFYLYDEKAIRKNAAYMNESFKWVPGGYKNYYAVKALPNPYVLEFIREEGMGFDCSSKAELLLAEKLGVRGEEIMFTSNDTPAEEYQKAMDLGAIINLDDISHIDYLNEHCGMPELICFRYNPGPLKKGNAIIGKPEEAKYGLTRDQLFEAYEQARSLGAKRFGLHTMVASNELDPDYFIETARMLFELVVELREKLDIQIEFVNLGGGIGIPYNPGENPVDLEKVSRGVKKHYDEIIVPGNAHPLNIVTENGRVVTGPYGYLVTRVIHEKHTYKDYVGTDASMANLMRPGMYGAHHEITVPGKNGAAEKTYDVTGSLCENNDKFAIDRRLPEIEVGDLLVIHDGGAHGHSMGFNYNGKLRCAEILLKADGSTRQIRRAENYDDLFATLDFSGLES</sequence>
<dbReference type="FunFam" id="3.20.20.10:FF:000003">
    <property type="entry name" value="Diaminopimelate decarboxylase"/>
    <property type="match status" value="1"/>
</dbReference>
<comment type="pathway">
    <text evidence="5 8">Amino-acid biosynthesis; L-lysine biosynthesis via DAP pathway; L-lysine from DL-2,6-diaminopimelate: step 1/1.</text>
</comment>
<dbReference type="RefSeq" id="WP_024266394.1">
    <property type="nucleotide sequence ID" value="NC_023035.1"/>
</dbReference>
<keyword evidence="5 8" id="KW-0457">Lysine biosynthesis</keyword>
<dbReference type="OrthoDB" id="9802241at2"/>
<dbReference type="Gene3D" id="3.20.20.10">
    <property type="entry name" value="Alanine racemase"/>
    <property type="match status" value="1"/>
</dbReference>
<dbReference type="PROSITE" id="PS00878">
    <property type="entry name" value="ODR_DC_2_1"/>
    <property type="match status" value="1"/>
</dbReference>
<dbReference type="HAMAP" id="MF_02120">
    <property type="entry name" value="LysA"/>
    <property type="match status" value="1"/>
</dbReference>
<name>V5WE76_9SPIO</name>
<dbReference type="UniPathway" id="UPA00034">
    <property type="reaction ID" value="UER00027"/>
</dbReference>
<dbReference type="STRING" id="1307761.L21SP2_0015"/>
<evidence type="ECO:0000256" key="8">
    <source>
        <dbReference type="RuleBase" id="RU003738"/>
    </source>
</evidence>
<dbReference type="PANTHER" id="PTHR43727">
    <property type="entry name" value="DIAMINOPIMELATE DECARBOXYLASE"/>
    <property type="match status" value="1"/>
</dbReference>
<gene>
    <name evidence="5" type="primary">lysA</name>
    <name evidence="11" type="ORF">L21SP2_0015</name>
</gene>
<dbReference type="GO" id="GO:0008836">
    <property type="term" value="F:diaminopimelate decarboxylase activity"/>
    <property type="evidence" value="ECO:0007669"/>
    <property type="project" value="UniProtKB-UniRule"/>
</dbReference>
<reference evidence="11 12" key="1">
    <citation type="journal article" date="2015" name="Stand. Genomic Sci.">
        <title>Complete genome sequence and description of Salinispira pacifica gen. nov., sp. nov., a novel spirochaete isolated form a hypersaline microbial mat.</title>
        <authorList>
            <person name="Ben Hania W."/>
            <person name="Joseph M."/>
            <person name="Schumann P."/>
            <person name="Bunk B."/>
            <person name="Fiebig A."/>
            <person name="Sproer C."/>
            <person name="Klenk H.P."/>
            <person name="Fardeau M.L."/>
            <person name="Spring S."/>
        </authorList>
    </citation>
    <scope>NUCLEOTIDE SEQUENCE [LARGE SCALE GENOMIC DNA]</scope>
    <source>
        <strain evidence="11 12">L21-RPul-D2</strain>
    </source>
</reference>
<dbReference type="PANTHER" id="PTHR43727:SF2">
    <property type="entry name" value="GROUP IV DECARBOXYLASE"/>
    <property type="match status" value="1"/>
</dbReference>
<feature type="domain" description="Orn/DAP/Arg decarboxylase 2 N-terminal" evidence="10">
    <location>
        <begin position="32"/>
        <end position="279"/>
    </location>
</feature>
<evidence type="ECO:0000259" key="10">
    <source>
        <dbReference type="Pfam" id="PF02784"/>
    </source>
</evidence>
<dbReference type="PRINTS" id="PR01181">
    <property type="entry name" value="DAPDCRBXLASE"/>
</dbReference>
<feature type="modified residue" description="N6-(pyridoxal phosphate)lysine" evidence="5 7">
    <location>
        <position position="57"/>
    </location>
</feature>
<feature type="active site" description="Proton donor" evidence="7">
    <location>
        <position position="341"/>
    </location>
</feature>
<dbReference type="InterPro" id="IPR009006">
    <property type="entry name" value="Ala_racemase/Decarboxylase_C"/>
</dbReference>
<feature type="binding site" evidence="5">
    <location>
        <position position="311"/>
    </location>
    <ligand>
        <name>substrate</name>
    </ligand>
</feature>
<dbReference type="Pfam" id="PF00278">
    <property type="entry name" value="Orn_DAP_Arg_deC"/>
    <property type="match status" value="1"/>
</dbReference>
<dbReference type="NCBIfam" id="TIGR01048">
    <property type="entry name" value="lysA"/>
    <property type="match status" value="1"/>
</dbReference>
<dbReference type="CDD" id="cd06828">
    <property type="entry name" value="PLPDE_III_DapDC"/>
    <property type="match status" value="1"/>
</dbReference>
<feature type="binding site" evidence="5">
    <location>
        <position position="276"/>
    </location>
    <ligand>
        <name>substrate</name>
    </ligand>
</feature>
<keyword evidence="2 5" id="KW-0210">Decarboxylase</keyword>
<dbReference type="AlphaFoldDB" id="V5WE76"/>
<dbReference type="SUPFAM" id="SSF50621">
    <property type="entry name" value="Alanine racemase C-terminal domain-like"/>
    <property type="match status" value="1"/>
</dbReference>
<feature type="binding site" evidence="5">
    <location>
        <position position="231"/>
    </location>
    <ligand>
        <name>pyridoxal 5'-phosphate</name>
        <dbReference type="ChEBI" id="CHEBI:597326"/>
    </ligand>
</feature>
<dbReference type="InterPro" id="IPR029066">
    <property type="entry name" value="PLP-binding_barrel"/>
</dbReference>
<comment type="cofactor">
    <cofactor evidence="1 5 7 8">
        <name>pyridoxal 5'-phosphate</name>
        <dbReference type="ChEBI" id="CHEBI:597326"/>
    </cofactor>
</comment>
<evidence type="ECO:0000256" key="2">
    <source>
        <dbReference type="ARBA" id="ARBA00022793"/>
    </source>
</evidence>
<protein>
    <recommendedName>
        <fullName evidence="5 6">Diaminopimelate decarboxylase</fullName>
        <shortName evidence="5">DAP decarboxylase</shortName>
        <shortName evidence="5">DAPDC</shortName>
        <ecNumber evidence="5 6">4.1.1.20</ecNumber>
    </recommendedName>
</protein>
<dbReference type="InterPro" id="IPR022653">
    <property type="entry name" value="De-COase2_pyr-phos_BS"/>
</dbReference>
<keyword evidence="12" id="KW-1185">Reference proteome</keyword>
<feature type="binding site" evidence="5">
    <location>
        <position position="315"/>
    </location>
    <ligand>
        <name>substrate</name>
    </ligand>
</feature>
<dbReference type="InterPro" id="IPR002986">
    <property type="entry name" value="DAP_deCOOHase_LysA"/>
</dbReference>
<evidence type="ECO:0000256" key="5">
    <source>
        <dbReference type="HAMAP-Rule" id="MF_02120"/>
    </source>
</evidence>
<accession>V5WE76</accession>
<evidence type="ECO:0000313" key="11">
    <source>
        <dbReference type="EMBL" id="AHC13461.1"/>
    </source>
</evidence>